<accession>A0A2P5DED0</accession>
<reference evidence="2" key="1">
    <citation type="submission" date="2016-06" db="EMBL/GenBank/DDBJ databases">
        <title>Parallel loss of symbiosis genes in relatives of nitrogen-fixing non-legume Parasponia.</title>
        <authorList>
            <person name="Van Velzen R."/>
            <person name="Holmer R."/>
            <person name="Bu F."/>
            <person name="Rutten L."/>
            <person name="Van Zeijl A."/>
            <person name="Liu W."/>
            <person name="Santuari L."/>
            <person name="Cao Q."/>
            <person name="Sharma T."/>
            <person name="Shen D."/>
            <person name="Roswanjaya Y."/>
            <person name="Wardhani T."/>
            <person name="Kalhor M.S."/>
            <person name="Jansen J."/>
            <person name="Van den Hoogen J."/>
            <person name="Gungor B."/>
            <person name="Hartog M."/>
            <person name="Hontelez J."/>
            <person name="Verver J."/>
            <person name="Yang W.-C."/>
            <person name="Schijlen E."/>
            <person name="Repin R."/>
            <person name="Schilthuizen M."/>
            <person name="Schranz E."/>
            <person name="Heidstra R."/>
            <person name="Miyata K."/>
            <person name="Fedorova E."/>
            <person name="Kohlen W."/>
            <person name="Bisseling T."/>
            <person name="Smit S."/>
            <person name="Geurts R."/>
        </authorList>
    </citation>
    <scope>NUCLEOTIDE SEQUENCE [LARGE SCALE GENOMIC DNA]</scope>
    <source>
        <strain evidence="2">cv. WU1-14</strain>
    </source>
</reference>
<comment type="caution">
    <text evidence="1">The sequence shown here is derived from an EMBL/GenBank/DDBJ whole genome shotgun (WGS) entry which is preliminary data.</text>
</comment>
<evidence type="ECO:0000313" key="2">
    <source>
        <dbReference type="Proteomes" id="UP000237105"/>
    </source>
</evidence>
<protein>
    <submittedName>
        <fullName evidence="1">Uncharacterized protein</fullName>
    </submittedName>
</protein>
<organism evidence="1 2">
    <name type="scientific">Parasponia andersonii</name>
    <name type="common">Sponia andersonii</name>
    <dbReference type="NCBI Taxonomy" id="3476"/>
    <lineage>
        <taxon>Eukaryota</taxon>
        <taxon>Viridiplantae</taxon>
        <taxon>Streptophyta</taxon>
        <taxon>Embryophyta</taxon>
        <taxon>Tracheophyta</taxon>
        <taxon>Spermatophyta</taxon>
        <taxon>Magnoliopsida</taxon>
        <taxon>eudicotyledons</taxon>
        <taxon>Gunneridae</taxon>
        <taxon>Pentapetalae</taxon>
        <taxon>rosids</taxon>
        <taxon>fabids</taxon>
        <taxon>Rosales</taxon>
        <taxon>Cannabaceae</taxon>
        <taxon>Parasponia</taxon>
    </lineage>
</organism>
<keyword evidence="2" id="KW-1185">Reference proteome</keyword>
<proteinExistence type="predicted"/>
<dbReference type="Proteomes" id="UP000237105">
    <property type="component" value="Unassembled WGS sequence"/>
</dbReference>
<name>A0A2P5DED0_PARAD</name>
<dbReference type="EMBL" id="JXTB01000043">
    <property type="protein sequence ID" value="PON71638.1"/>
    <property type="molecule type" value="Genomic_DNA"/>
</dbReference>
<dbReference type="AlphaFoldDB" id="A0A2P5DED0"/>
<evidence type="ECO:0000313" key="1">
    <source>
        <dbReference type="EMBL" id="PON71638.1"/>
    </source>
</evidence>
<sequence>MSYGRFKSRWSDSIDPGCKPLTKELAAWVESASCTKDITSRKHDKYSLGDSFADCFNRSRSRIVFYCLWALTYCFRKSLQKSSNAFIDFSGSCLNQNRASPARVVEKTLQITASSLVSRLNPVSEGYSVDPTHGLFYQIGRGLAVMGPESLTQLRYHLLFPVGEHTFRVLLVSSVHCHFCPEWPCLTLLFSLHLRSG</sequence>
<gene>
    <name evidence="1" type="ORF">PanWU01x14_070930</name>
</gene>